<comment type="similarity">
    <text evidence="14 16">Belongs to the SEDS family. FtsW subfamily.</text>
</comment>
<keyword evidence="5 16" id="KW-0328">Glycosyltransferase</keyword>
<accession>A0A9D1LF83</accession>
<comment type="subcellular location">
    <subcellularLocation>
        <location evidence="16">Cell inner membrane</location>
        <topology evidence="16">Multi-pass membrane protein</topology>
    </subcellularLocation>
    <subcellularLocation>
        <location evidence="1">Cell membrane</location>
        <topology evidence="1">Multi-pass membrane protein</topology>
    </subcellularLocation>
    <text evidence="16">Localizes to the division septum.</text>
</comment>
<dbReference type="Pfam" id="PF01098">
    <property type="entry name" value="FTSW_RODA_SPOVE"/>
    <property type="match status" value="1"/>
</dbReference>
<evidence type="ECO:0000256" key="10">
    <source>
        <dbReference type="ARBA" id="ARBA00022989"/>
    </source>
</evidence>
<dbReference type="GO" id="GO:0008955">
    <property type="term" value="F:peptidoglycan glycosyltransferase activity"/>
    <property type="evidence" value="ECO:0007669"/>
    <property type="project" value="UniProtKB-UniRule"/>
</dbReference>
<gene>
    <name evidence="16 17" type="primary">ftsW</name>
    <name evidence="17" type="ORF">IAC56_04635</name>
</gene>
<feature type="transmembrane region" description="Helical" evidence="16">
    <location>
        <begin position="371"/>
        <end position="391"/>
    </location>
</feature>
<dbReference type="EC" id="2.4.99.28" evidence="16"/>
<evidence type="ECO:0000256" key="5">
    <source>
        <dbReference type="ARBA" id="ARBA00022676"/>
    </source>
</evidence>
<feature type="transmembrane region" description="Helical" evidence="16">
    <location>
        <begin position="335"/>
        <end position="359"/>
    </location>
</feature>
<dbReference type="GO" id="GO:0009252">
    <property type="term" value="P:peptidoglycan biosynthetic process"/>
    <property type="evidence" value="ECO:0007669"/>
    <property type="project" value="UniProtKB-UniRule"/>
</dbReference>
<dbReference type="InterPro" id="IPR013437">
    <property type="entry name" value="FtsW"/>
</dbReference>
<dbReference type="GO" id="GO:0008360">
    <property type="term" value="P:regulation of cell shape"/>
    <property type="evidence" value="ECO:0007669"/>
    <property type="project" value="UniProtKB-KW"/>
</dbReference>
<dbReference type="GO" id="GO:0015648">
    <property type="term" value="F:lipid-linked peptidoglycan transporter activity"/>
    <property type="evidence" value="ECO:0007669"/>
    <property type="project" value="TreeGrafter"/>
</dbReference>
<comment type="function">
    <text evidence="16">Peptidoglycan polymerase that is essential for cell division.</text>
</comment>
<reference evidence="17" key="2">
    <citation type="journal article" date="2021" name="PeerJ">
        <title>Extensive microbial diversity within the chicken gut microbiome revealed by metagenomics and culture.</title>
        <authorList>
            <person name="Gilroy R."/>
            <person name="Ravi A."/>
            <person name="Getino M."/>
            <person name="Pursley I."/>
            <person name="Horton D.L."/>
            <person name="Alikhan N.F."/>
            <person name="Baker D."/>
            <person name="Gharbi K."/>
            <person name="Hall N."/>
            <person name="Watson M."/>
            <person name="Adriaenssens E.M."/>
            <person name="Foster-Nyarko E."/>
            <person name="Jarju S."/>
            <person name="Secka A."/>
            <person name="Antonio M."/>
            <person name="Oren A."/>
            <person name="Chaudhuri R.R."/>
            <person name="La Ragione R."/>
            <person name="Hildebrand F."/>
            <person name="Pallen M.J."/>
        </authorList>
    </citation>
    <scope>NUCLEOTIDE SEQUENCE</scope>
    <source>
        <strain evidence="17">7463</strain>
    </source>
</reference>
<evidence type="ECO:0000256" key="12">
    <source>
        <dbReference type="ARBA" id="ARBA00023306"/>
    </source>
</evidence>
<keyword evidence="3 16" id="KW-1003">Cell membrane</keyword>
<comment type="catalytic activity">
    <reaction evidence="15 16">
        <text>[GlcNAc-(1-&gt;4)-Mur2Ac(oyl-L-Ala-gamma-D-Glu-L-Lys-D-Ala-D-Ala)](n)-di-trans,octa-cis-undecaprenyl diphosphate + beta-D-GlcNAc-(1-&gt;4)-Mur2Ac(oyl-L-Ala-gamma-D-Glu-L-Lys-D-Ala-D-Ala)-di-trans,octa-cis-undecaprenyl diphosphate = [GlcNAc-(1-&gt;4)-Mur2Ac(oyl-L-Ala-gamma-D-Glu-L-Lys-D-Ala-D-Ala)](n+1)-di-trans,octa-cis-undecaprenyl diphosphate + di-trans,octa-cis-undecaprenyl diphosphate + H(+)</text>
        <dbReference type="Rhea" id="RHEA:23708"/>
        <dbReference type="Rhea" id="RHEA-COMP:9602"/>
        <dbReference type="Rhea" id="RHEA-COMP:9603"/>
        <dbReference type="ChEBI" id="CHEBI:15378"/>
        <dbReference type="ChEBI" id="CHEBI:58405"/>
        <dbReference type="ChEBI" id="CHEBI:60033"/>
        <dbReference type="ChEBI" id="CHEBI:78435"/>
        <dbReference type="EC" id="2.4.99.28"/>
    </reaction>
</comment>
<reference evidence="17" key="1">
    <citation type="submission" date="2020-10" db="EMBL/GenBank/DDBJ databases">
        <authorList>
            <person name="Gilroy R."/>
        </authorList>
    </citation>
    <scope>NUCLEOTIDE SEQUENCE</scope>
    <source>
        <strain evidence="17">7463</strain>
    </source>
</reference>
<keyword evidence="12 16" id="KW-0131">Cell cycle</keyword>
<feature type="transmembrane region" description="Helical" evidence="16">
    <location>
        <begin position="134"/>
        <end position="155"/>
    </location>
</feature>
<dbReference type="GO" id="GO:0032153">
    <property type="term" value="C:cell division site"/>
    <property type="evidence" value="ECO:0007669"/>
    <property type="project" value="UniProtKB-UniRule"/>
</dbReference>
<dbReference type="PANTHER" id="PTHR30474:SF2">
    <property type="entry name" value="PEPTIDOGLYCAN GLYCOSYLTRANSFERASE FTSW-RELATED"/>
    <property type="match status" value="1"/>
</dbReference>
<feature type="transmembrane region" description="Helical" evidence="16">
    <location>
        <begin position="30"/>
        <end position="50"/>
    </location>
</feature>
<dbReference type="GO" id="GO:0043093">
    <property type="term" value="P:FtsZ-dependent cytokinesis"/>
    <property type="evidence" value="ECO:0007669"/>
    <property type="project" value="UniProtKB-UniRule"/>
</dbReference>
<name>A0A9D1LF83_9BURK</name>
<evidence type="ECO:0000256" key="16">
    <source>
        <dbReference type="HAMAP-Rule" id="MF_00913"/>
    </source>
</evidence>
<keyword evidence="16" id="KW-0997">Cell inner membrane</keyword>
<evidence type="ECO:0000313" key="18">
    <source>
        <dbReference type="Proteomes" id="UP000824083"/>
    </source>
</evidence>
<dbReference type="InterPro" id="IPR018365">
    <property type="entry name" value="Cell_cycle_FtsW-rel_CS"/>
</dbReference>
<evidence type="ECO:0000256" key="2">
    <source>
        <dbReference type="ARBA" id="ARBA00004752"/>
    </source>
</evidence>
<evidence type="ECO:0000256" key="1">
    <source>
        <dbReference type="ARBA" id="ARBA00004651"/>
    </source>
</evidence>
<evidence type="ECO:0000256" key="7">
    <source>
        <dbReference type="ARBA" id="ARBA00022692"/>
    </source>
</evidence>
<dbReference type="EMBL" id="DVMY01000076">
    <property type="protein sequence ID" value="HIU37539.1"/>
    <property type="molecule type" value="Genomic_DNA"/>
</dbReference>
<dbReference type="Proteomes" id="UP000824083">
    <property type="component" value="Unassembled WGS sequence"/>
</dbReference>
<keyword evidence="10 16" id="KW-1133">Transmembrane helix</keyword>
<feature type="transmembrane region" description="Helical" evidence="16">
    <location>
        <begin position="212"/>
        <end position="232"/>
    </location>
</feature>
<keyword evidence="7 16" id="KW-0812">Transmembrane</keyword>
<feature type="transmembrane region" description="Helical" evidence="16">
    <location>
        <begin position="190"/>
        <end position="207"/>
    </location>
</feature>
<keyword evidence="9 16" id="KW-0573">Peptidoglycan synthesis</keyword>
<evidence type="ECO:0000256" key="8">
    <source>
        <dbReference type="ARBA" id="ARBA00022960"/>
    </source>
</evidence>
<dbReference type="InterPro" id="IPR001182">
    <property type="entry name" value="FtsW/RodA"/>
</dbReference>
<organism evidence="17 18">
    <name type="scientific">Candidatus Aphodousia faecigallinarum</name>
    <dbReference type="NCBI Taxonomy" id="2840677"/>
    <lineage>
        <taxon>Bacteria</taxon>
        <taxon>Pseudomonadati</taxon>
        <taxon>Pseudomonadota</taxon>
        <taxon>Betaproteobacteria</taxon>
        <taxon>Burkholderiales</taxon>
        <taxon>Sutterellaceae</taxon>
        <taxon>Sutterellaceae incertae sedis</taxon>
        <taxon>Candidatus Aphodousia</taxon>
    </lineage>
</organism>
<keyword evidence="13 16" id="KW-0961">Cell wall biogenesis/degradation</keyword>
<keyword evidence="8 16" id="KW-0133">Cell shape</keyword>
<dbReference type="GO" id="GO:0071555">
    <property type="term" value="P:cell wall organization"/>
    <property type="evidence" value="ECO:0007669"/>
    <property type="project" value="UniProtKB-KW"/>
</dbReference>
<evidence type="ECO:0000313" key="17">
    <source>
        <dbReference type="EMBL" id="HIU37539.1"/>
    </source>
</evidence>
<feature type="transmembrane region" description="Helical" evidence="16">
    <location>
        <begin position="167"/>
        <end position="184"/>
    </location>
</feature>
<evidence type="ECO:0000256" key="3">
    <source>
        <dbReference type="ARBA" id="ARBA00022475"/>
    </source>
</evidence>
<evidence type="ECO:0000256" key="4">
    <source>
        <dbReference type="ARBA" id="ARBA00022618"/>
    </source>
</evidence>
<protein>
    <recommendedName>
        <fullName evidence="16">Probable peptidoglycan glycosyltransferase FtsW</fullName>
        <shortName evidence="16">PGT</shortName>
        <ecNumber evidence="16">2.4.99.28</ecNumber>
    </recommendedName>
    <alternativeName>
        <fullName evidence="16">Cell division protein FtsW</fullName>
    </alternativeName>
    <alternativeName>
        <fullName evidence="16">Cell wall polymerase</fullName>
    </alternativeName>
    <alternativeName>
        <fullName evidence="16">Peptidoglycan polymerase</fullName>
        <shortName evidence="16">PG polymerase</shortName>
    </alternativeName>
</protein>
<comment type="caution">
    <text evidence="17">The sequence shown here is derived from an EMBL/GenBank/DDBJ whole genome shotgun (WGS) entry which is preliminary data.</text>
</comment>
<evidence type="ECO:0000256" key="6">
    <source>
        <dbReference type="ARBA" id="ARBA00022679"/>
    </source>
</evidence>
<evidence type="ECO:0000256" key="14">
    <source>
        <dbReference type="ARBA" id="ARBA00038053"/>
    </source>
</evidence>
<evidence type="ECO:0000256" key="15">
    <source>
        <dbReference type="ARBA" id="ARBA00049902"/>
    </source>
</evidence>
<keyword evidence="4 16" id="KW-0132">Cell division</keyword>
<dbReference type="NCBIfam" id="TIGR02614">
    <property type="entry name" value="ftsW"/>
    <property type="match status" value="1"/>
</dbReference>
<evidence type="ECO:0000256" key="13">
    <source>
        <dbReference type="ARBA" id="ARBA00023316"/>
    </source>
</evidence>
<proteinExistence type="inferred from homology"/>
<sequence>MIDLKRFFKRHAKKQEDWSSRDSFATISSIDFSVIAVILALLILGLIMVYSASISLGDSPKYQTSEGYFAIRHAVYILIGLAAAFFVFKVPMYRWYMLSYPLGLFGILLLISVFVPGLGHEVNGSTRWIGFGPINLQVSEVVKFVSVLVISQFVLTRQAYMHSYTRGLIPVMLYIGAVAMLLSLQPDLGATVVISAIVLGVVFLGGLSWRIIIPFGFVIGVVIVLSIALSPWRTARVFAYLNPWDIENQLGKAYQLTHSLIAFGRGELFGVGLGASVEKMHYLPEAHTDFILAVIGEELGLVGFTFVLFLFYWLVRRSFEIGRQAVRLDSVYSGLVAQGVGLWIGVQALINIGVAIGVFPTKGLTLPLVSYGGSSIVVTLCALALLLRVDYENRLLMRGKRKR</sequence>
<dbReference type="PROSITE" id="PS00428">
    <property type="entry name" value="FTSW_RODA_SPOVE"/>
    <property type="match status" value="1"/>
</dbReference>
<comment type="pathway">
    <text evidence="2 16">Cell wall biogenesis; peptidoglycan biosynthesis.</text>
</comment>
<dbReference type="GO" id="GO:0005886">
    <property type="term" value="C:plasma membrane"/>
    <property type="evidence" value="ECO:0007669"/>
    <property type="project" value="UniProtKB-SubCell"/>
</dbReference>
<evidence type="ECO:0000256" key="11">
    <source>
        <dbReference type="ARBA" id="ARBA00023136"/>
    </source>
</evidence>
<dbReference type="PANTHER" id="PTHR30474">
    <property type="entry name" value="CELL CYCLE PROTEIN"/>
    <property type="match status" value="1"/>
</dbReference>
<feature type="transmembrane region" description="Helical" evidence="16">
    <location>
        <begin position="290"/>
        <end position="315"/>
    </location>
</feature>
<feature type="transmembrane region" description="Helical" evidence="16">
    <location>
        <begin position="95"/>
        <end position="114"/>
    </location>
</feature>
<evidence type="ECO:0000256" key="9">
    <source>
        <dbReference type="ARBA" id="ARBA00022984"/>
    </source>
</evidence>
<keyword evidence="6 16" id="KW-0808">Transferase</keyword>
<dbReference type="HAMAP" id="MF_00913">
    <property type="entry name" value="PGT_FtsW_proteobact"/>
    <property type="match status" value="1"/>
</dbReference>
<feature type="transmembrane region" description="Helical" evidence="16">
    <location>
        <begin position="70"/>
        <end position="88"/>
    </location>
</feature>
<dbReference type="AlphaFoldDB" id="A0A9D1LF83"/>
<keyword evidence="11 16" id="KW-0472">Membrane</keyword>